<dbReference type="STRING" id="1936003.STSP2_02182"/>
<evidence type="ECO:0000259" key="8">
    <source>
        <dbReference type="SMART" id="SM01005"/>
    </source>
</evidence>
<keyword evidence="4 5" id="KW-0413">Isomerase</keyword>
<comment type="catalytic activity">
    <reaction evidence="1 5">
        <text>L-alanine = D-alanine</text>
        <dbReference type="Rhea" id="RHEA:20249"/>
        <dbReference type="ChEBI" id="CHEBI:57416"/>
        <dbReference type="ChEBI" id="CHEBI:57972"/>
        <dbReference type="EC" id="5.1.1.1"/>
    </reaction>
</comment>
<dbReference type="GO" id="GO:0030632">
    <property type="term" value="P:D-alanine biosynthetic process"/>
    <property type="evidence" value="ECO:0007669"/>
    <property type="project" value="UniProtKB-UniRule"/>
</dbReference>
<dbReference type="GO" id="GO:0030170">
    <property type="term" value="F:pyridoxal phosphate binding"/>
    <property type="evidence" value="ECO:0007669"/>
    <property type="project" value="UniProtKB-UniRule"/>
</dbReference>
<comment type="function">
    <text evidence="5">Catalyzes the interconversion of L-alanine and D-alanine. May also act on other amino acids.</text>
</comment>
<dbReference type="InterPro" id="IPR009006">
    <property type="entry name" value="Ala_racemase/Decarboxylase_C"/>
</dbReference>
<protein>
    <recommendedName>
        <fullName evidence="5">Alanine racemase</fullName>
        <ecNumber evidence="5">5.1.1.1</ecNumber>
    </recommendedName>
</protein>
<gene>
    <name evidence="9" type="primary">alr</name>
    <name evidence="9" type="ORF">STSP2_02182</name>
</gene>
<organism evidence="9 10">
    <name type="scientific">Anaerohalosphaera lusitana</name>
    <dbReference type="NCBI Taxonomy" id="1936003"/>
    <lineage>
        <taxon>Bacteria</taxon>
        <taxon>Pseudomonadati</taxon>
        <taxon>Planctomycetota</taxon>
        <taxon>Phycisphaerae</taxon>
        <taxon>Sedimentisphaerales</taxon>
        <taxon>Anaerohalosphaeraceae</taxon>
        <taxon>Anaerohalosphaera</taxon>
    </lineage>
</organism>
<evidence type="ECO:0000313" key="10">
    <source>
        <dbReference type="Proteomes" id="UP000189674"/>
    </source>
</evidence>
<dbReference type="OrthoDB" id="9813814at2"/>
<dbReference type="Gene3D" id="3.20.20.10">
    <property type="entry name" value="Alanine racemase"/>
    <property type="match status" value="1"/>
</dbReference>
<dbReference type="HAMAP" id="MF_01201">
    <property type="entry name" value="Ala_racemase"/>
    <property type="match status" value="1"/>
</dbReference>
<dbReference type="GO" id="GO:0008784">
    <property type="term" value="F:alanine racemase activity"/>
    <property type="evidence" value="ECO:0007669"/>
    <property type="project" value="UniProtKB-UniRule"/>
</dbReference>
<evidence type="ECO:0000313" key="9">
    <source>
        <dbReference type="EMBL" id="AQT69004.1"/>
    </source>
</evidence>
<dbReference type="Gene3D" id="2.40.37.10">
    <property type="entry name" value="Lyase, Ornithine Decarboxylase, Chain A, domain 1"/>
    <property type="match status" value="1"/>
</dbReference>
<comment type="cofactor">
    <cofactor evidence="2 5 6">
        <name>pyridoxal 5'-phosphate</name>
        <dbReference type="ChEBI" id="CHEBI:597326"/>
    </cofactor>
</comment>
<dbReference type="InterPro" id="IPR001608">
    <property type="entry name" value="Ala_racemase_N"/>
</dbReference>
<sequence length="383" mass="42640">MRLYRSQRFIRPDLECHISSKALKHNVRNLKSLCKDGTKYCAVVKANAYGHGIAEVVNILKTEDVDFFAVNSFYEALHIDTLIDRQSILIFEAVYPSQPREQILISAERGFHCPVASADAVNFIQDVLEGSSHVFNAHLNIETGMSRCGLDQNEAQTLIDLIDQAPNVRLAGIYTHFATADEVELDYAYEQLRRFEDFLGTASIRKRKDVIIHASNSAATIKMPEANFDMVRCGISMYGYYSRPMTDPPIKLSPTMKLQAPIARLKHIPAGHSVSYGRSFVPYRDTVAAIVPLGYADGYWRCFSNKAPMMVGEHVGKVIGRVCMDQLLLDVTDVPGVAVGQMVTIIDDKHDSPCGGYALADLAETICYEILTSVHAHVSRIVH</sequence>
<dbReference type="Pfam" id="PF01168">
    <property type="entry name" value="Ala_racemase_N"/>
    <property type="match status" value="1"/>
</dbReference>
<dbReference type="PANTHER" id="PTHR30511:SF0">
    <property type="entry name" value="ALANINE RACEMASE, CATABOLIC-RELATED"/>
    <property type="match status" value="1"/>
</dbReference>
<accession>A0A1U9NMP1</accession>
<dbReference type="InterPro" id="IPR011079">
    <property type="entry name" value="Ala_racemase_C"/>
</dbReference>
<dbReference type="SMART" id="SM01005">
    <property type="entry name" value="Ala_racemase_C"/>
    <property type="match status" value="1"/>
</dbReference>
<feature type="active site" description="Proton acceptor; specific for D-alanine" evidence="5">
    <location>
        <position position="45"/>
    </location>
</feature>
<dbReference type="CDD" id="cd00430">
    <property type="entry name" value="PLPDE_III_AR"/>
    <property type="match status" value="1"/>
</dbReference>
<dbReference type="AlphaFoldDB" id="A0A1U9NMP1"/>
<dbReference type="RefSeq" id="WP_146662466.1">
    <property type="nucleotide sequence ID" value="NZ_CP019791.1"/>
</dbReference>
<reference evidence="10" key="1">
    <citation type="submission" date="2017-02" db="EMBL/GenBank/DDBJ databases">
        <title>Comparative genomics and description of representatives of a novel lineage of planctomycetes thriving in anoxic sediments.</title>
        <authorList>
            <person name="Spring S."/>
            <person name="Bunk B."/>
            <person name="Sproer C."/>
        </authorList>
    </citation>
    <scope>NUCLEOTIDE SEQUENCE [LARGE SCALE GENOMIC DNA]</scope>
    <source>
        <strain evidence="10">ST-NAGAB-D1</strain>
    </source>
</reference>
<evidence type="ECO:0000256" key="1">
    <source>
        <dbReference type="ARBA" id="ARBA00000316"/>
    </source>
</evidence>
<dbReference type="EMBL" id="CP019791">
    <property type="protein sequence ID" value="AQT69004.1"/>
    <property type="molecule type" value="Genomic_DNA"/>
</dbReference>
<dbReference type="KEGG" id="alus:STSP2_02182"/>
<dbReference type="PROSITE" id="PS00395">
    <property type="entry name" value="ALANINE_RACEMASE"/>
    <property type="match status" value="1"/>
</dbReference>
<keyword evidence="3 5" id="KW-0663">Pyridoxal phosphate</keyword>
<evidence type="ECO:0000256" key="5">
    <source>
        <dbReference type="HAMAP-Rule" id="MF_01201"/>
    </source>
</evidence>
<dbReference type="UniPathway" id="UPA00042">
    <property type="reaction ID" value="UER00497"/>
</dbReference>
<dbReference type="PRINTS" id="PR00992">
    <property type="entry name" value="ALARACEMASE"/>
</dbReference>
<dbReference type="InterPro" id="IPR020622">
    <property type="entry name" value="Ala_racemase_pyridoxalP-BS"/>
</dbReference>
<evidence type="ECO:0000256" key="6">
    <source>
        <dbReference type="PIRSR" id="PIRSR600821-50"/>
    </source>
</evidence>
<dbReference type="Proteomes" id="UP000189674">
    <property type="component" value="Chromosome"/>
</dbReference>
<feature type="binding site" evidence="5 7">
    <location>
        <position position="324"/>
    </location>
    <ligand>
        <name>substrate</name>
    </ligand>
</feature>
<name>A0A1U9NMP1_9BACT</name>
<dbReference type="EC" id="5.1.1.1" evidence="5"/>
<dbReference type="FunFam" id="3.20.20.10:FF:000002">
    <property type="entry name" value="Alanine racemase"/>
    <property type="match status" value="1"/>
</dbReference>
<dbReference type="InterPro" id="IPR000821">
    <property type="entry name" value="Ala_racemase"/>
</dbReference>
<feature type="binding site" evidence="5 7">
    <location>
        <position position="147"/>
    </location>
    <ligand>
        <name>substrate</name>
    </ligand>
</feature>
<evidence type="ECO:0000256" key="2">
    <source>
        <dbReference type="ARBA" id="ARBA00001933"/>
    </source>
</evidence>
<comment type="pathway">
    <text evidence="5">Amino-acid biosynthesis; D-alanine biosynthesis; D-alanine from L-alanine: step 1/1.</text>
</comment>
<feature type="domain" description="Alanine racemase C-terminal" evidence="8">
    <location>
        <begin position="255"/>
        <end position="383"/>
    </location>
</feature>
<dbReference type="NCBIfam" id="TIGR00492">
    <property type="entry name" value="alr"/>
    <property type="match status" value="1"/>
</dbReference>
<evidence type="ECO:0000256" key="7">
    <source>
        <dbReference type="PIRSR" id="PIRSR600821-52"/>
    </source>
</evidence>
<dbReference type="Pfam" id="PF00842">
    <property type="entry name" value="Ala_racemase_C"/>
    <property type="match status" value="1"/>
</dbReference>
<dbReference type="SUPFAM" id="SSF50621">
    <property type="entry name" value="Alanine racemase C-terminal domain-like"/>
    <property type="match status" value="1"/>
</dbReference>
<dbReference type="PANTHER" id="PTHR30511">
    <property type="entry name" value="ALANINE RACEMASE"/>
    <property type="match status" value="1"/>
</dbReference>
<evidence type="ECO:0000256" key="4">
    <source>
        <dbReference type="ARBA" id="ARBA00023235"/>
    </source>
</evidence>
<dbReference type="InterPro" id="IPR029066">
    <property type="entry name" value="PLP-binding_barrel"/>
</dbReference>
<dbReference type="GO" id="GO:0005829">
    <property type="term" value="C:cytosol"/>
    <property type="evidence" value="ECO:0007669"/>
    <property type="project" value="TreeGrafter"/>
</dbReference>
<proteinExistence type="inferred from homology"/>
<comment type="similarity">
    <text evidence="5">Belongs to the alanine racemase family.</text>
</comment>
<dbReference type="SUPFAM" id="SSF51419">
    <property type="entry name" value="PLP-binding barrel"/>
    <property type="match status" value="1"/>
</dbReference>
<feature type="modified residue" description="N6-(pyridoxal phosphate)lysine" evidence="5 6">
    <location>
        <position position="45"/>
    </location>
</feature>
<evidence type="ECO:0000256" key="3">
    <source>
        <dbReference type="ARBA" id="ARBA00022898"/>
    </source>
</evidence>
<keyword evidence="10" id="KW-1185">Reference proteome</keyword>
<feature type="active site" description="Proton acceptor; specific for L-alanine" evidence="5">
    <location>
        <position position="276"/>
    </location>
</feature>